<evidence type="ECO:0000313" key="2">
    <source>
        <dbReference type="Proteomes" id="UP000269847"/>
    </source>
</evidence>
<protein>
    <submittedName>
        <fullName evidence="1">Tail fiber domain-containing protein</fullName>
    </submittedName>
</protein>
<dbReference type="Proteomes" id="UP000269847">
    <property type="component" value="Chromosome"/>
</dbReference>
<name>A0A9W3YIX1_BACTU</name>
<evidence type="ECO:0000313" key="1">
    <source>
        <dbReference type="EMBL" id="AYF82696.1"/>
    </source>
</evidence>
<dbReference type="Pfam" id="PF13884">
    <property type="entry name" value="Peptidase_S74"/>
    <property type="match status" value="1"/>
</dbReference>
<reference evidence="1 2" key="1">
    <citation type="submission" date="2018-09" db="EMBL/GenBank/DDBJ databases">
        <title>Complete genome of Bacillus thuringiensis strain QZL38.</title>
        <authorList>
            <person name="Song F."/>
        </authorList>
    </citation>
    <scope>NUCLEOTIDE SEQUENCE [LARGE SCALE GENOMIC DNA]</scope>
    <source>
        <strain evidence="1 2">QZL38</strain>
    </source>
</reference>
<accession>A0A9W3YIX1</accession>
<dbReference type="EMBL" id="CP032608">
    <property type="protein sequence ID" value="AYF82696.1"/>
    <property type="molecule type" value="Genomic_DNA"/>
</dbReference>
<sequence length="236" mass="25269">MPNLVGDSNNPTVPAVFGEHTASEGVGVLGRSQSGYGVLGESTVSDGVRATSQAGAGVSAYSENLFGVWGLSNKHIGIFALTRAETRPALMAYSDTTGGDIIIGTSRNAGEVFRVLNNGDVNVRGVNLTSDKNSKENFSSVDTLEILDKLASIPIQSWNYKDDTSNERHIGPTAQDFHAVFELNEDDNKHISTVDLQGVALAAIQGLNEKLQTENDELYKKLANLEERLSVLESKS</sequence>
<dbReference type="PROSITE" id="PS51688">
    <property type="entry name" value="ICA"/>
    <property type="match status" value="1"/>
</dbReference>
<dbReference type="RefSeq" id="WP_061884618.1">
    <property type="nucleotide sequence ID" value="NZ_CP014282.1"/>
</dbReference>
<proteinExistence type="predicted"/>
<gene>
    <name evidence="1" type="ORF">D7J84_16765</name>
</gene>
<dbReference type="InterPro" id="IPR036388">
    <property type="entry name" value="WH-like_DNA-bd_sf"/>
</dbReference>
<organism evidence="1 2">
    <name type="scientific">Bacillus thuringiensis</name>
    <dbReference type="NCBI Taxonomy" id="1428"/>
    <lineage>
        <taxon>Bacteria</taxon>
        <taxon>Bacillati</taxon>
        <taxon>Bacillota</taxon>
        <taxon>Bacilli</taxon>
        <taxon>Bacillales</taxon>
        <taxon>Bacillaceae</taxon>
        <taxon>Bacillus</taxon>
        <taxon>Bacillus cereus group</taxon>
    </lineage>
</organism>
<dbReference type="AlphaFoldDB" id="A0A9W3YIX1"/>
<dbReference type="Gene3D" id="1.10.10.10">
    <property type="entry name" value="Winged helix-like DNA-binding domain superfamily/Winged helix DNA-binding domain"/>
    <property type="match status" value="1"/>
</dbReference>
<dbReference type="InterPro" id="IPR030392">
    <property type="entry name" value="S74_ICA"/>
</dbReference>